<dbReference type="RefSeq" id="WP_218113871.1">
    <property type="nucleotide sequence ID" value="NZ_CAJVAP010000002.1"/>
</dbReference>
<feature type="transmembrane region" description="Helical" evidence="1">
    <location>
        <begin position="62"/>
        <end position="83"/>
    </location>
</feature>
<comment type="caution">
    <text evidence="2">The sequence shown here is derived from an EMBL/GenBank/DDBJ whole genome shotgun (WGS) entry which is preliminary data.</text>
</comment>
<organism evidence="2 3">
    <name type="scientific">Leucobacter soli</name>
    <dbReference type="NCBI Taxonomy" id="2812850"/>
    <lineage>
        <taxon>Bacteria</taxon>
        <taxon>Bacillati</taxon>
        <taxon>Actinomycetota</taxon>
        <taxon>Actinomycetes</taxon>
        <taxon>Micrococcales</taxon>
        <taxon>Microbacteriaceae</taxon>
        <taxon>Leucobacter</taxon>
    </lineage>
</organism>
<keyword evidence="1" id="KW-1133">Transmembrane helix</keyword>
<dbReference type="AlphaFoldDB" id="A0A916JRR5"/>
<evidence type="ECO:0000313" key="3">
    <source>
        <dbReference type="Proteomes" id="UP000693892"/>
    </source>
</evidence>
<dbReference type="Pfam" id="PF14079">
    <property type="entry name" value="DUF4260"/>
    <property type="match status" value="1"/>
</dbReference>
<feature type="transmembrane region" description="Helical" evidence="1">
    <location>
        <begin position="89"/>
        <end position="105"/>
    </location>
</feature>
<name>A0A916JRR5_9MICO</name>
<keyword evidence="1" id="KW-0812">Transmembrane</keyword>
<proteinExistence type="predicted"/>
<evidence type="ECO:0000313" key="2">
    <source>
        <dbReference type="EMBL" id="CAG7598405.1"/>
    </source>
</evidence>
<gene>
    <name evidence="2" type="ORF">LEUCIP111803_00221</name>
</gene>
<keyword evidence="3" id="KW-1185">Reference proteome</keyword>
<dbReference type="EMBL" id="CAJVAP010000002">
    <property type="protein sequence ID" value="CAG7598405.1"/>
    <property type="molecule type" value="Genomic_DNA"/>
</dbReference>
<dbReference type="Proteomes" id="UP000693892">
    <property type="component" value="Unassembled WGS sequence"/>
</dbReference>
<accession>A0A916JRR5</accession>
<evidence type="ECO:0008006" key="4">
    <source>
        <dbReference type="Google" id="ProtNLM"/>
    </source>
</evidence>
<protein>
    <recommendedName>
        <fullName evidence="4">DUF4260 family protein</fullName>
    </recommendedName>
</protein>
<reference evidence="2" key="1">
    <citation type="submission" date="2021-06" db="EMBL/GenBank/DDBJ databases">
        <authorList>
            <person name="Criscuolo A."/>
        </authorList>
    </citation>
    <scope>NUCLEOTIDE SEQUENCE</scope>
    <source>
        <strain evidence="2">CIP111803</strain>
    </source>
</reference>
<sequence length="139" mass="14716">MNPIRSIWLLAAGLMIAAIVWACIVLGWPATIVAVVFACLPDIALIGAFAEHGRLKPRRVGFYNLLHAPMLGAMLVAAGLAILALPPHTWIAALAGLAWLAHIAVDRACGFGLRAADGSIVPVGVRRDAGSRERKPRVK</sequence>
<evidence type="ECO:0000256" key="1">
    <source>
        <dbReference type="SAM" id="Phobius"/>
    </source>
</evidence>
<dbReference type="InterPro" id="IPR025356">
    <property type="entry name" value="DUF4260"/>
</dbReference>
<keyword evidence="1" id="KW-0472">Membrane</keyword>
<feature type="transmembrane region" description="Helical" evidence="1">
    <location>
        <begin position="32"/>
        <end position="50"/>
    </location>
</feature>